<dbReference type="EMBL" id="CP003345">
    <property type="protein sequence ID" value="AFM05460.1"/>
    <property type="molecule type" value="Genomic_DNA"/>
</dbReference>
<proteinExistence type="predicted"/>
<evidence type="ECO:0000313" key="2">
    <source>
        <dbReference type="EMBL" id="AFM05460.1"/>
    </source>
</evidence>
<dbReference type="Gene3D" id="1.20.120.1780">
    <property type="entry name" value="UbiA prenyltransferase"/>
    <property type="match status" value="1"/>
</dbReference>
<gene>
    <name evidence="2" type="ordered locus">Fleli_3121</name>
</gene>
<keyword evidence="2" id="KW-0808">Transferase</keyword>
<dbReference type="Proteomes" id="UP000006054">
    <property type="component" value="Chromosome"/>
</dbReference>
<accession>I4ANC5</accession>
<dbReference type="RefSeq" id="WP_014798891.1">
    <property type="nucleotide sequence ID" value="NC_018018.1"/>
</dbReference>
<evidence type="ECO:0000256" key="1">
    <source>
        <dbReference type="SAM" id="Phobius"/>
    </source>
</evidence>
<protein>
    <submittedName>
        <fullName evidence="2">UbiA prenyltransferase family protein</fullName>
    </submittedName>
</protein>
<keyword evidence="1" id="KW-0472">Membrane</keyword>
<feature type="transmembrane region" description="Helical" evidence="1">
    <location>
        <begin position="20"/>
        <end position="41"/>
    </location>
</feature>
<feature type="transmembrane region" description="Helical" evidence="1">
    <location>
        <begin position="137"/>
        <end position="157"/>
    </location>
</feature>
<dbReference type="eggNOG" id="COG0382">
    <property type="taxonomic scope" value="Bacteria"/>
</dbReference>
<dbReference type="GO" id="GO:0016740">
    <property type="term" value="F:transferase activity"/>
    <property type="evidence" value="ECO:0007669"/>
    <property type="project" value="UniProtKB-KW"/>
</dbReference>
<feature type="transmembrane region" description="Helical" evidence="1">
    <location>
        <begin position="258"/>
        <end position="277"/>
    </location>
</feature>
<feature type="transmembrane region" description="Helical" evidence="1">
    <location>
        <begin position="208"/>
        <end position="227"/>
    </location>
</feature>
<dbReference type="OrthoDB" id="1467772at2"/>
<feature type="transmembrane region" description="Helical" evidence="1">
    <location>
        <begin position="61"/>
        <end position="94"/>
    </location>
</feature>
<dbReference type="KEGG" id="fli:Fleli_3121"/>
<keyword evidence="1" id="KW-1133">Transmembrane helix</keyword>
<feature type="transmembrane region" description="Helical" evidence="1">
    <location>
        <begin position="234"/>
        <end position="252"/>
    </location>
</feature>
<evidence type="ECO:0000313" key="3">
    <source>
        <dbReference type="Proteomes" id="UP000006054"/>
    </source>
</evidence>
<reference evidence="3" key="1">
    <citation type="submission" date="2012-06" db="EMBL/GenBank/DDBJ databases">
        <title>The complete genome of Flexibacter litoralis DSM 6794.</title>
        <authorList>
            <person name="Lucas S."/>
            <person name="Copeland A."/>
            <person name="Lapidus A."/>
            <person name="Glavina del Rio T."/>
            <person name="Dalin E."/>
            <person name="Tice H."/>
            <person name="Bruce D."/>
            <person name="Goodwin L."/>
            <person name="Pitluck S."/>
            <person name="Peters L."/>
            <person name="Ovchinnikova G."/>
            <person name="Lu M."/>
            <person name="Kyrpides N."/>
            <person name="Mavromatis K."/>
            <person name="Ivanova N."/>
            <person name="Brettin T."/>
            <person name="Detter J.C."/>
            <person name="Han C."/>
            <person name="Larimer F."/>
            <person name="Land M."/>
            <person name="Hauser L."/>
            <person name="Markowitz V."/>
            <person name="Cheng J.-F."/>
            <person name="Hugenholtz P."/>
            <person name="Woyke T."/>
            <person name="Wu D."/>
            <person name="Spring S."/>
            <person name="Lang E."/>
            <person name="Kopitz M."/>
            <person name="Brambilla E."/>
            <person name="Klenk H.-P."/>
            <person name="Eisen J.A."/>
        </authorList>
    </citation>
    <scope>NUCLEOTIDE SEQUENCE [LARGE SCALE GENOMIC DNA]</scope>
    <source>
        <strain evidence="3">ATCC 23117 / DSM 6794 / NBRC 15988 / NCIMB 1366 / Sio-4</strain>
    </source>
</reference>
<sequence length="278" mass="32232">MGLSSYLLLFETAGISFEIAPLWILFFGTLVTYNLCVFYTAGTASKKFEFIYKKRNSLKIIFFLSLILLIPAPFFLTLNQFWFLVHLAVISIFYTVPIHIELPSDDILEEEINGKQKTKKSTKKNYFAVPAWRNIPYLKIFLIAYVWASATVIFPMLHEHLIIQNPKTIALFFERLFFTLAITVPFDIRDKEGDKRVGLNTLVSLLSVQKSKILAIFLLLICTALIYHFHINYFLHFGIVYILTAFLIIGSSNKRSEWYFTGLIDGLFVVEFLILFFI</sequence>
<keyword evidence="3" id="KW-1185">Reference proteome</keyword>
<keyword evidence="1" id="KW-0812">Transmembrane</keyword>
<organism evidence="2 3">
    <name type="scientific">Bernardetia litoralis (strain ATCC 23117 / DSM 6794 / NBRC 15988 / NCIMB 1366 / Fx l1 / Sio-4)</name>
    <name type="common">Flexibacter litoralis</name>
    <dbReference type="NCBI Taxonomy" id="880071"/>
    <lineage>
        <taxon>Bacteria</taxon>
        <taxon>Pseudomonadati</taxon>
        <taxon>Bacteroidota</taxon>
        <taxon>Cytophagia</taxon>
        <taxon>Cytophagales</taxon>
        <taxon>Bernardetiaceae</taxon>
        <taxon>Bernardetia</taxon>
    </lineage>
</organism>
<name>I4ANC5_BERLS</name>
<dbReference type="AlphaFoldDB" id="I4ANC5"/>
<dbReference type="HOGENOM" id="CLU_081813_0_0_10"/>
<dbReference type="STRING" id="880071.Fleli_3121"/>